<keyword evidence="4" id="KW-1133">Transmembrane helix</keyword>
<dbReference type="GO" id="GO:0046983">
    <property type="term" value="F:protein dimerization activity"/>
    <property type="evidence" value="ECO:0007669"/>
    <property type="project" value="InterPro"/>
</dbReference>
<evidence type="ECO:0000256" key="4">
    <source>
        <dbReference type="SAM" id="Phobius"/>
    </source>
</evidence>
<name>A0A1T4TYN1_9BACT</name>
<accession>A0A1T4TYN1</accession>
<evidence type="ECO:0000313" key="8">
    <source>
        <dbReference type="Proteomes" id="UP000190367"/>
    </source>
</evidence>
<dbReference type="InterPro" id="IPR011990">
    <property type="entry name" value="TPR-like_helical_dom_sf"/>
</dbReference>
<dbReference type="SUPFAM" id="SSF55874">
    <property type="entry name" value="ATPase domain of HSP90 chaperone/DNA topoisomerase II/histidine kinase"/>
    <property type="match status" value="1"/>
</dbReference>
<dbReference type="GO" id="GO:0000155">
    <property type="term" value="F:phosphorelay sensor kinase activity"/>
    <property type="evidence" value="ECO:0007669"/>
    <property type="project" value="InterPro"/>
</dbReference>
<feature type="chain" id="PRO_5012662246" evidence="5">
    <location>
        <begin position="21"/>
        <end position="652"/>
    </location>
</feature>
<dbReference type="EMBL" id="FUWZ01000007">
    <property type="protein sequence ID" value="SKA45555.1"/>
    <property type="molecule type" value="Genomic_DNA"/>
</dbReference>
<evidence type="ECO:0000256" key="5">
    <source>
        <dbReference type="SAM" id="SignalP"/>
    </source>
</evidence>
<evidence type="ECO:0000313" key="7">
    <source>
        <dbReference type="EMBL" id="SKA45555.1"/>
    </source>
</evidence>
<dbReference type="AlphaFoldDB" id="A0A1T4TYN1"/>
<dbReference type="Proteomes" id="UP000190367">
    <property type="component" value="Unassembled WGS sequence"/>
</dbReference>
<dbReference type="SUPFAM" id="SSF48452">
    <property type="entry name" value="TPR-like"/>
    <property type="match status" value="1"/>
</dbReference>
<keyword evidence="8" id="KW-1185">Reference proteome</keyword>
<dbReference type="Gene3D" id="3.30.565.10">
    <property type="entry name" value="Histidine kinase-like ATPase, C-terminal domain"/>
    <property type="match status" value="1"/>
</dbReference>
<reference evidence="8" key="1">
    <citation type="submission" date="2017-02" db="EMBL/GenBank/DDBJ databases">
        <authorList>
            <person name="Varghese N."/>
            <person name="Submissions S."/>
        </authorList>
    </citation>
    <scope>NUCLEOTIDE SEQUENCE [LARGE SCALE GENOMIC DNA]</scope>
    <source>
        <strain evidence="8">DSM 22224</strain>
    </source>
</reference>
<dbReference type="InterPro" id="IPR003594">
    <property type="entry name" value="HATPase_dom"/>
</dbReference>
<dbReference type="InterPro" id="IPR050482">
    <property type="entry name" value="Sensor_HK_TwoCompSys"/>
</dbReference>
<evidence type="ECO:0000256" key="2">
    <source>
        <dbReference type="ARBA" id="ARBA00022777"/>
    </source>
</evidence>
<dbReference type="Pfam" id="PF02518">
    <property type="entry name" value="HATPase_c"/>
    <property type="match status" value="1"/>
</dbReference>
<feature type="signal peptide" evidence="5">
    <location>
        <begin position="1"/>
        <end position="20"/>
    </location>
</feature>
<keyword evidence="3" id="KW-0902">Two-component regulatory system</keyword>
<feature type="transmembrane region" description="Helical" evidence="4">
    <location>
        <begin position="405"/>
        <end position="428"/>
    </location>
</feature>
<dbReference type="InterPro" id="IPR011712">
    <property type="entry name" value="Sig_transdc_His_kin_sub3_dim/P"/>
</dbReference>
<evidence type="ECO:0000259" key="6">
    <source>
        <dbReference type="PROSITE" id="PS50109"/>
    </source>
</evidence>
<dbReference type="Gene3D" id="1.20.5.1930">
    <property type="match status" value="1"/>
</dbReference>
<evidence type="ECO:0000256" key="3">
    <source>
        <dbReference type="ARBA" id="ARBA00023012"/>
    </source>
</evidence>
<proteinExistence type="predicted"/>
<keyword evidence="4" id="KW-0472">Membrane</keyword>
<dbReference type="RefSeq" id="WP_078672871.1">
    <property type="nucleotide sequence ID" value="NZ_FUWZ01000007.1"/>
</dbReference>
<keyword evidence="2 7" id="KW-0418">Kinase</keyword>
<dbReference type="Pfam" id="PF07730">
    <property type="entry name" value="HisKA_3"/>
    <property type="match status" value="1"/>
</dbReference>
<feature type="domain" description="Histidine kinase" evidence="6">
    <location>
        <begin position="457"/>
        <end position="644"/>
    </location>
</feature>
<dbReference type="OrthoDB" id="617348at2"/>
<dbReference type="SMART" id="SM00387">
    <property type="entry name" value="HATPase_c"/>
    <property type="match status" value="1"/>
</dbReference>
<keyword evidence="4" id="KW-0812">Transmembrane</keyword>
<protein>
    <submittedName>
        <fullName evidence="7">Histidine kinase-, DNA gyrase B-, and HSP90-like ATPase</fullName>
    </submittedName>
</protein>
<keyword evidence="5" id="KW-0732">Signal</keyword>
<sequence length="652" mass="74017">MIKYLPPLLLLLLSGLCGRAQEPPGRYNRDSLVRQAEQPLPDSVRAAVFFRLAEDWIEQDTIMAKKYAGQGKRLVRDNVRLQGISLYYDARLLAATAPDSAAAIYLQAEKKLKPFTDKEALRYRSMCWHDYAHVFHFDKDDPEAYINLLIERAIPLAAQSGDQAWLGKNYLDLAYGFKNLQQLPKAETYLKQAIETLRNEKSGIGYLTAAYHTLSENNSLSGHPTEAAAYMDSLRLLLLPYPHATAWLDYYAGESMRLTVTGKFDQSLEATQKGIQLARQLKKPYPEQRLQLQQFYALYNKKDLTRARDVALDLTTRKPFINVAMNRLLIYYGLVVTYEELHNIPEAFSWLKRYSHLRDSISQSNLEAKVNALEIKFRKAEDQRKITTLNAANDKAQSALKRTRLLNWSLSVVIMLLFIILLLGYFFYRNRKKTTAQREQIKVSQAMLQVQEEERQRIARDLHDSLGGLLASTKINLSAIAGHQPELKPVISQLDVSVMELRKIAHNMMPEMLLRLGLEAALQDLCNAFTTDQLAVQCQCLDIQPDIPQQEQVTIYRIIQELLTNAVKHAGATKILLQCNQRDNRFFITVEDNGKGFDTTADSKSGMGFINIRNRVAYLHGSIDITTTQNGKGTSINIEVYVSSAIPTGHPG</sequence>
<dbReference type="PANTHER" id="PTHR24421">
    <property type="entry name" value="NITRATE/NITRITE SENSOR PROTEIN NARX-RELATED"/>
    <property type="match status" value="1"/>
</dbReference>
<dbReference type="PROSITE" id="PS50109">
    <property type="entry name" value="HIS_KIN"/>
    <property type="match status" value="1"/>
</dbReference>
<gene>
    <name evidence="7" type="ORF">SAMN04488128_10734</name>
</gene>
<organism evidence="7 8">
    <name type="scientific">Chitinophaga eiseniae</name>
    <dbReference type="NCBI Taxonomy" id="634771"/>
    <lineage>
        <taxon>Bacteria</taxon>
        <taxon>Pseudomonadati</taxon>
        <taxon>Bacteroidota</taxon>
        <taxon>Chitinophagia</taxon>
        <taxon>Chitinophagales</taxon>
        <taxon>Chitinophagaceae</taxon>
        <taxon>Chitinophaga</taxon>
    </lineage>
</organism>
<evidence type="ECO:0000256" key="1">
    <source>
        <dbReference type="ARBA" id="ARBA00022679"/>
    </source>
</evidence>
<dbReference type="InterPro" id="IPR005467">
    <property type="entry name" value="His_kinase_dom"/>
</dbReference>
<dbReference type="STRING" id="634771.SAMN04488128_10734"/>
<dbReference type="InterPro" id="IPR036890">
    <property type="entry name" value="HATPase_C_sf"/>
</dbReference>
<keyword evidence="1" id="KW-0808">Transferase</keyword>
<dbReference type="GO" id="GO:0016020">
    <property type="term" value="C:membrane"/>
    <property type="evidence" value="ECO:0007669"/>
    <property type="project" value="InterPro"/>
</dbReference>
<dbReference type="CDD" id="cd16917">
    <property type="entry name" value="HATPase_UhpB-NarQ-NarX-like"/>
    <property type="match status" value="1"/>
</dbReference>